<comment type="similarity">
    <text evidence="1">Belongs to the UPF0065 (bug) family.</text>
</comment>
<feature type="chain" id="PRO_5045185392" evidence="2">
    <location>
        <begin position="29"/>
        <end position="329"/>
    </location>
</feature>
<dbReference type="InterPro" id="IPR006311">
    <property type="entry name" value="TAT_signal"/>
</dbReference>
<reference evidence="3 4" key="1">
    <citation type="submission" date="2020-03" db="EMBL/GenBank/DDBJ databases">
        <title>Roseomonas selenitidurans sp. nov. isolated from soil.</title>
        <authorList>
            <person name="Liu H."/>
        </authorList>
    </citation>
    <scope>NUCLEOTIDE SEQUENCE [LARGE SCALE GENOMIC DNA]</scope>
    <source>
        <strain evidence="3 4">JCM 15073</strain>
    </source>
</reference>
<dbReference type="InterPro" id="IPR042100">
    <property type="entry name" value="Bug_dom1"/>
</dbReference>
<name>A0ABX1EST3_9PROT</name>
<dbReference type="Proteomes" id="UP000765160">
    <property type="component" value="Unassembled WGS sequence"/>
</dbReference>
<dbReference type="RefSeq" id="WP_168045945.1">
    <property type="nucleotide sequence ID" value="NZ_JAATJR010000001.1"/>
</dbReference>
<dbReference type="PIRSF" id="PIRSF017082">
    <property type="entry name" value="YflP"/>
    <property type="match status" value="1"/>
</dbReference>
<dbReference type="CDD" id="cd07012">
    <property type="entry name" value="PBP2_Bug_TTT"/>
    <property type="match status" value="1"/>
</dbReference>
<evidence type="ECO:0000313" key="4">
    <source>
        <dbReference type="Proteomes" id="UP000765160"/>
    </source>
</evidence>
<evidence type="ECO:0000313" key="3">
    <source>
        <dbReference type="EMBL" id="NKE43152.1"/>
    </source>
</evidence>
<dbReference type="SUPFAM" id="SSF53850">
    <property type="entry name" value="Periplasmic binding protein-like II"/>
    <property type="match status" value="1"/>
</dbReference>
<protein>
    <submittedName>
        <fullName evidence="3">Tripartite tricarboxylate transporter substrate binding protein</fullName>
    </submittedName>
</protein>
<dbReference type="PANTHER" id="PTHR42928">
    <property type="entry name" value="TRICARBOXYLATE-BINDING PROTEIN"/>
    <property type="match status" value="1"/>
</dbReference>
<dbReference type="InterPro" id="IPR005064">
    <property type="entry name" value="BUG"/>
</dbReference>
<dbReference type="Gene3D" id="3.40.190.10">
    <property type="entry name" value="Periplasmic binding protein-like II"/>
    <property type="match status" value="1"/>
</dbReference>
<dbReference type="Gene3D" id="3.40.190.150">
    <property type="entry name" value="Bordetella uptake gene, domain 1"/>
    <property type="match status" value="1"/>
</dbReference>
<dbReference type="EMBL" id="JAAVTX010000001">
    <property type="protein sequence ID" value="NKE43152.1"/>
    <property type="molecule type" value="Genomic_DNA"/>
</dbReference>
<dbReference type="PANTHER" id="PTHR42928:SF5">
    <property type="entry name" value="BLR1237 PROTEIN"/>
    <property type="match status" value="1"/>
</dbReference>
<dbReference type="Pfam" id="PF03401">
    <property type="entry name" value="TctC"/>
    <property type="match status" value="1"/>
</dbReference>
<keyword evidence="2" id="KW-0732">Signal</keyword>
<proteinExistence type="inferred from homology"/>
<feature type="signal peptide" evidence="2">
    <location>
        <begin position="1"/>
        <end position="28"/>
    </location>
</feature>
<evidence type="ECO:0000256" key="1">
    <source>
        <dbReference type="ARBA" id="ARBA00006987"/>
    </source>
</evidence>
<organism evidence="3 4">
    <name type="scientific">Falsiroseomonas frigidaquae</name>
    <dbReference type="NCBI Taxonomy" id="487318"/>
    <lineage>
        <taxon>Bacteria</taxon>
        <taxon>Pseudomonadati</taxon>
        <taxon>Pseudomonadota</taxon>
        <taxon>Alphaproteobacteria</taxon>
        <taxon>Acetobacterales</taxon>
        <taxon>Roseomonadaceae</taxon>
        <taxon>Falsiroseomonas</taxon>
    </lineage>
</organism>
<evidence type="ECO:0000256" key="2">
    <source>
        <dbReference type="SAM" id="SignalP"/>
    </source>
</evidence>
<gene>
    <name evidence="3" type="ORF">HB662_00070</name>
</gene>
<comment type="caution">
    <text evidence="3">The sequence shown here is derived from an EMBL/GenBank/DDBJ whole genome shotgun (WGS) entry which is preliminary data.</text>
</comment>
<accession>A0ABX1EST3</accession>
<dbReference type="PROSITE" id="PS51318">
    <property type="entry name" value="TAT"/>
    <property type="match status" value="1"/>
</dbReference>
<keyword evidence="4" id="KW-1185">Reference proteome</keyword>
<sequence length="329" mass="34263">MPHPRRTTLTRRGLLVAAGALAAGTTQAQGQGYPNRPLRLIVPFPPAGAADVMSRVVAEAARAAFGQNVVVENRSGGGGTIGTEAVMRSAPDGYTLLMANQSTHSVNPEIRENPGLDPVAMVPIASVGNVAQVLYVRPGLAARSVPELIALAKASPGQLTYGTAGIGTGGHLAMMLLEAHAGIELNHIPFRGTAPSTAAVLAGQVDMMIDTMPTALPHIENNAVRPIAVTTTTRHARLPQVPSLTEAGFNDYEAVLYYALYAPPGTPDGIAARLGEGFETTVAQPAVAQRLNEMGCDPLPVPRAGLGAHVAADRARWRAVIRRAGIRIT</sequence>